<protein>
    <submittedName>
        <fullName evidence="2">Uncharacterized protein</fullName>
    </submittedName>
</protein>
<keyword evidence="1" id="KW-0812">Transmembrane</keyword>
<feature type="transmembrane region" description="Helical" evidence="1">
    <location>
        <begin position="37"/>
        <end position="60"/>
    </location>
</feature>
<keyword evidence="1" id="KW-0472">Membrane</keyword>
<reference evidence="2" key="1">
    <citation type="journal article" date="2015" name="Nature">
        <title>Complex archaea that bridge the gap between prokaryotes and eukaryotes.</title>
        <authorList>
            <person name="Spang A."/>
            <person name="Saw J.H."/>
            <person name="Jorgensen S.L."/>
            <person name="Zaremba-Niedzwiedzka K."/>
            <person name="Martijn J."/>
            <person name="Lind A.E."/>
            <person name="van Eijk R."/>
            <person name="Schleper C."/>
            <person name="Guy L."/>
            <person name="Ettema T.J."/>
        </authorList>
    </citation>
    <scope>NUCLEOTIDE SEQUENCE</scope>
</reference>
<keyword evidence="1" id="KW-1133">Transmembrane helix</keyword>
<evidence type="ECO:0000313" key="2">
    <source>
        <dbReference type="EMBL" id="KKL05112.1"/>
    </source>
</evidence>
<dbReference type="EMBL" id="LAZR01044253">
    <property type="protein sequence ID" value="KKL05112.1"/>
    <property type="molecule type" value="Genomic_DNA"/>
</dbReference>
<comment type="caution">
    <text evidence="2">The sequence shown here is derived from an EMBL/GenBank/DDBJ whole genome shotgun (WGS) entry which is preliminary data.</text>
</comment>
<feature type="transmembrane region" description="Helical" evidence="1">
    <location>
        <begin position="9"/>
        <end position="25"/>
    </location>
</feature>
<dbReference type="AlphaFoldDB" id="A0A0F9ATY8"/>
<gene>
    <name evidence="2" type="ORF">LCGC14_2609290</name>
</gene>
<organism evidence="2">
    <name type="scientific">marine sediment metagenome</name>
    <dbReference type="NCBI Taxonomy" id="412755"/>
    <lineage>
        <taxon>unclassified sequences</taxon>
        <taxon>metagenomes</taxon>
        <taxon>ecological metagenomes</taxon>
    </lineage>
</organism>
<accession>A0A0F9ATY8</accession>
<name>A0A0F9ATY8_9ZZZZ</name>
<proteinExistence type="predicted"/>
<sequence>MDEATKREIGIWLLIVLAALGTVLLEHVSRLAWSPMWIWFVGITWYASEGLGGFLIYHFFKVSKADIQKKEIILTEVKSVPKGNKTDLGIPTDGSIVPDANT</sequence>
<evidence type="ECO:0000256" key="1">
    <source>
        <dbReference type="SAM" id="Phobius"/>
    </source>
</evidence>